<dbReference type="Proteomes" id="UP000790709">
    <property type="component" value="Unassembled WGS sequence"/>
</dbReference>
<evidence type="ECO:0000313" key="1">
    <source>
        <dbReference type="EMBL" id="KAH7922565.1"/>
    </source>
</evidence>
<evidence type="ECO:0000313" key="2">
    <source>
        <dbReference type="Proteomes" id="UP000790709"/>
    </source>
</evidence>
<dbReference type="EMBL" id="MU266480">
    <property type="protein sequence ID" value="KAH7922565.1"/>
    <property type="molecule type" value="Genomic_DNA"/>
</dbReference>
<protein>
    <submittedName>
        <fullName evidence="1">Uncharacterized protein</fullName>
    </submittedName>
</protein>
<feature type="non-terminal residue" evidence="1">
    <location>
        <position position="51"/>
    </location>
</feature>
<gene>
    <name evidence="1" type="ORF">BV22DRAFT_1017031</name>
</gene>
<accession>A0ACB8BB69</accession>
<comment type="caution">
    <text evidence="1">The sequence shown here is derived from an EMBL/GenBank/DDBJ whole genome shotgun (WGS) entry which is preliminary data.</text>
</comment>
<proteinExistence type="predicted"/>
<reference evidence="1" key="1">
    <citation type="journal article" date="2021" name="New Phytol.">
        <title>Evolutionary innovations through gain and loss of genes in the ectomycorrhizal Boletales.</title>
        <authorList>
            <person name="Wu G."/>
            <person name="Miyauchi S."/>
            <person name="Morin E."/>
            <person name="Kuo A."/>
            <person name="Drula E."/>
            <person name="Varga T."/>
            <person name="Kohler A."/>
            <person name="Feng B."/>
            <person name="Cao Y."/>
            <person name="Lipzen A."/>
            <person name="Daum C."/>
            <person name="Hundley H."/>
            <person name="Pangilinan J."/>
            <person name="Johnson J."/>
            <person name="Barry K."/>
            <person name="LaButti K."/>
            <person name="Ng V."/>
            <person name="Ahrendt S."/>
            <person name="Min B."/>
            <person name="Choi I.G."/>
            <person name="Park H."/>
            <person name="Plett J.M."/>
            <person name="Magnuson J."/>
            <person name="Spatafora J.W."/>
            <person name="Nagy L.G."/>
            <person name="Henrissat B."/>
            <person name="Grigoriev I.V."/>
            <person name="Yang Z.L."/>
            <person name="Xu J."/>
            <person name="Martin F.M."/>
        </authorList>
    </citation>
    <scope>NUCLEOTIDE SEQUENCE</scope>
    <source>
        <strain evidence="1">KUC20120723A-06</strain>
    </source>
</reference>
<keyword evidence="2" id="KW-1185">Reference proteome</keyword>
<organism evidence="1 2">
    <name type="scientific">Leucogyrophana mollusca</name>
    <dbReference type="NCBI Taxonomy" id="85980"/>
    <lineage>
        <taxon>Eukaryota</taxon>
        <taxon>Fungi</taxon>
        <taxon>Dikarya</taxon>
        <taxon>Basidiomycota</taxon>
        <taxon>Agaricomycotina</taxon>
        <taxon>Agaricomycetes</taxon>
        <taxon>Agaricomycetidae</taxon>
        <taxon>Boletales</taxon>
        <taxon>Boletales incertae sedis</taxon>
        <taxon>Leucogyrophana</taxon>
    </lineage>
</organism>
<name>A0ACB8BB69_9AGAM</name>
<sequence length="51" mass="5315">MSTSPSNPKKSTFRSRVGTVMRRSSTAFSIPLRTGATTPPPDSDTASLSGS</sequence>